<dbReference type="SUPFAM" id="SSF55797">
    <property type="entry name" value="PR-1-like"/>
    <property type="match status" value="1"/>
</dbReference>
<dbReference type="RefSeq" id="WP_065728147.1">
    <property type="nucleotide sequence ID" value="NZ_CP016428.1"/>
</dbReference>
<organism evidence="3 4">
    <name type="scientific">Bradyrhizobium icense</name>
    <dbReference type="NCBI Taxonomy" id="1274631"/>
    <lineage>
        <taxon>Bacteria</taxon>
        <taxon>Pseudomonadati</taxon>
        <taxon>Pseudomonadota</taxon>
        <taxon>Alphaproteobacteria</taxon>
        <taxon>Hyphomicrobiales</taxon>
        <taxon>Nitrobacteraceae</taxon>
        <taxon>Bradyrhizobium</taxon>
    </lineage>
</organism>
<dbReference type="Proteomes" id="UP000092839">
    <property type="component" value="Chromosome"/>
</dbReference>
<keyword evidence="4" id="KW-1185">Reference proteome</keyword>
<dbReference type="InterPro" id="IPR014044">
    <property type="entry name" value="CAP_dom"/>
</dbReference>
<sequence length="328" mass="35867">MLEFMIRGFPNGRCPVQVVVCTLVLFAAIAPTCVAASTGDLETLRTRALELVNQARREQGLQPLELGPNVNQAALSHARDMLRRDYYSHSSPEGETVQDRYIEAGGSKWRLTAENIARCAGCTSTPDTEAVERLHRGWMNSPEHRQNILHRGLTQFGFGVVSSHEQGQYAVQTFAGPGTPRGAKAGEQEVATSPGEQTKFALSQINGTRAAEDRSPLESSTALIDVARSVIGGSDSENLEIDRDVNPYQLLPTGQRRSWQSVSFLMATCGGCGTKPTRADVHYFTQQWLDSSQYRKRLLRSTLTHIGLALGSNGDGKKVAVLILGDRR</sequence>
<gene>
    <name evidence="3" type="ORF">LMTR13_12515</name>
</gene>
<dbReference type="CDD" id="cd05379">
    <property type="entry name" value="CAP_bacterial"/>
    <property type="match status" value="1"/>
</dbReference>
<keyword evidence="1" id="KW-0732">Signal</keyword>
<dbReference type="STRING" id="1274631.LMTR13_12515"/>
<feature type="domain" description="SCP" evidence="2">
    <location>
        <begin position="49"/>
        <end position="174"/>
    </location>
</feature>
<dbReference type="PANTHER" id="PTHR31157">
    <property type="entry name" value="SCP DOMAIN-CONTAINING PROTEIN"/>
    <property type="match status" value="1"/>
</dbReference>
<dbReference type="OrthoDB" id="419320at2"/>
<dbReference type="Gene3D" id="3.40.33.10">
    <property type="entry name" value="CAP"/>
    <property type="match status" value="2"/>
</dbReference>
<feature type="chain" id="PRO_5008530387" description="SCP domain-containing protein" evidence="1">
    <location>
        <begin position="37"/>
        <end position="328"/>
    </location>
</feature>
<dbReference type="EMBL" id="CP016428">
    <property type="protein sequence ID" value="ANW00876.1"/>
    <property type="molecule type" value="Genomic_DNA"/>
</dbReference>
<evidence type="ECO:0000313" key="3">
    <source>
        <dbReference type="EMBL" id="ANW00876.1"/>
    </source>
</evidence>
<reference evidence="3 4" key="1">
    <citation type="submission" date="2016-07" db="EMBL/GenBank/DDBJ databases">
        <title>Complete genome sequence of Bradyrhizobium icense LMTR 13T, a potential inoculant strain isolated from lima bean (Phaseolus lunatus) in Peru.</title>
        <authorList>
            <person name="Ormeno-Orrillo E."/>
            <person name="Duran D."/>
            <person name="Rogel M.A."/>
            <person name="Rey L."/>
            <person name="Imperial J."/>
            <person name="Ruiz-Argueso T."/>
            <person name="Martinez-Romero E."/>
        </authorList>
    </citation>
    <scope>NUCLEOTIDE SEQUENCE [LARGE SCALE GENOMIC DNA]</scope>
    <source>
        <strain evidence="3 4">LMTR 13</strain>
    </source>
</reference>
<dbReference type="AlphaFoldDB" id="A0A1B1UDW8"/>
<protein>
    <recommendedName>
        <fullName evidence="2">SCP domain-containing protein</fullName>
    </recommendedName>
</protein>
<evidence type="ECO:0000259" key="2">
    <source>
        <dbReference type="Pfam" id="PF00188"/>
    </source>
</evidence>
<feature type="signal peptide" evidence="1">
    <location>
        <begin position="1"/>
        <end position="36"/>
    </location>
</feature>
<accession>A0A1B1UDW8</accession>
<dbReference type="InterPro" id="IPR035940">
    <property type="entry name" value="CAP_sf"/>
</dbReference>
<evidence type="ECO:0000313" key="4">
    <source>
        <dbReference type="Proteomes" id="UP000092839"/>
    </source>
</evidence>
<dbReference type="PANTHER" id="PTHR31157:SF1">
    <property type="entry name" value="SCP DOMAIN-CONTAINING PROTEIN"/>
    <property type="match status" value="1"/>
</dbReference>
<proteinExistence type="predicted"/>
<evidence type="ECO:0000256" key="1">
    <source>
        <dbReference type="SAM" id="SignalP"/>
    </source>
</evidence>
<dbReference type="Pfam" id="PF00188">
    <property type="entry name" value="CAP"/>
    <property type="match status" value="1"/>
</dbReference>
<dbReference type="KEGG" id="bic:LMTR13_12515"/>
<name>A0A1B1UDW8_9BRAD</name>